<comment type="similarity">
    <text evidence="1 2">Belongs to the nucleosome assembly protein (NAP) family.</text>
</comment>
<name>A0A1B6HFN0_9HEMI</name>
<dbReference type="SUPFAM" id="SSF143113">
    <property type="entry name" value="NAP-like"/>
    <property type="match status" value="1"/>
</dbReference>
<evidence type="ECO:0000256" key="2">
    <source>
        <dbReference type="RuleBase" id="RU003876"/>
    </source>
</evidence>
<dbReference type="GO" id="GO:0005634">
    <property type="term" value="C:nucleus"/>
    <property type="evidence" value="ECO:0007669"/>
    <property type="project" value="InterPro"/>
</dbReference>
<gene>
    <name evidence="3" type="ORF">g.5732</name>
</gene>
<protein>
    <submittedName>
        <fullName evidence="3">Uncharacterized protein</fullName>
    </submittedName>
</protein>
<dbReference type="EMBL" id="GECU01034285">
    <property type="protein sequence ID" value="JAS73421.1"/>
    <property type="molecule type" value="Transcribed_RNA"/>
</dbReference>
<reference evidence="3" key="1">
    <citation type="submission" date="2015-11" db="EMBL/GenBank/DDBJ databases">
        <title>De novo transcriptome assembly of four potential Pierce s Disease insect vectors from Arizona vineyards.</title>
        <authorList>
            <person name="Tassone E.E."/>
        </authorList>
    </citation>
    <scope>NUCLEOTIDE SEQUENCE</scope>
</reference>
<evidence type="ECO:0000313" key="3">
    <source>
        <dbReference type="EMBL" id="JAS73421.1"/>
    </source>
</evidence>
<organism evidence="3">
    <name type="scientific">Homalodisca liturata</name>
    <dbReference type="NCBI Taxonomy" id="320908"/>
    <lineage>
        <taxon>Eukaryota</taxon>
        <taxon>Metazoa</taxon>
        <taxon>Ecdysozoa</taxon>
        <taxon>Arthropoda</taxon>
        <taxon>Hexapoda</taxon>
        <taxon>Insecta</taxon>
        <taxon>Pterygota</taxon>
        <taxon>Neoptera</taxon>
        <taxon>Paraneoptera</taxon>
        <taxon>Hemiptera</taxon>
        <taxon>Auchenorrhyncha</taxon>
        <taxon>Membracoidea</taxon>
        <taxon>Cicadellidae</taxon>
        <taxon>Cicadellinae</taxon>
        <taxon>Proconiini</taxon>
        <taxon>Homalodisca</taxon>
    </lineage>
</organism>
<sequence>MESDPNRDKYNRDRRNKEYKRMHDWANTFPRFWPIALMNHEAVANIIAEEEKDCLNYMTDFYIDEPETGNGHRFNFVFKTNPYFTNQVLSRQYRLDDHLRILPSYINWIDGNNLLQLVMRNYTVKKEPPTRWQKYELSRQTFFTWFSDRSTLNIDRIGDVIG</sequence>
<dbReference type="InterPro" id="IPR037231">
    <property type="entry name" value="NAP-like_sf"/>
</dbReference>
<accession>A0A1B6HFN0</accession>
<dbReference type="GO" id="GO:0006334">
    <property type="term" value="P:nucleosome assembly"/>
    <property type="evidence" value="ECO:0007669"/>
    <property type="project" value="InterPro"/>
</dbReference>
<dbReference type="Gene3D" id="3.30.1120.90">
    <property type="entry name" value="Nucleosome assembly protein"/>
    <property type="match status" value="1"/>
</dbReference>
<dbReference type="AlphaFoldDB" id="A0A1B6HFN0"/>
<proteinExistence type="inferred from homology"/>
<evidence type="ECO:0000256" key="1">
    <source>
        <dbReference type="ARBA" id="ARBA00009947"/>
    </source>
</evidence>
<dbReference type="Pfam" id="PF00956">
    <property type="entry name" value="NAP"/>
    <property type="match status" value="1"/>
</dbReference>
<dbReference type="PANTHER" id="PTHR11875">
    <property type="entry name" value="TESTIS-SPECIFIC Y-ENCODED PROTEIN"/>
    <property type="match status" value="1"/>
</dbReference>
<dbReference type="InterPro" id="IPR002164">
    <property type="entry name" value="NAP_family"/>
</dbReference>